<dbReference type="Pfam" id="PF08757">
    <property type="entry name" value="CotH"/>
    <property type="match status" value="1"/>
</dbReference>
<organism evidence="3 4">
    <name type="scientific">Chloropicon primus</name>
    <dbReference type="NCBI Taxonomy" id="1764295"/>
    <lineage>
        <taxon>Eukaryota</taxon>
        <taxon>Viridiplantae</taxon>
        <taxon>Chlorophyta</taxon>
        <taxon>Chloropicophyceae</taxon>
        <taxon>Chloropicales</taxon>
        <taxon>Chloropicaceae</taxon>
        <taxon>Chloropicon</taxon>
    </lineage>
</organism>
<feature type="compositionally biased region" description="Pro residues" evidence="1">
    <location>
        <begin position="144"/>
        <end position="161"/>
    </location>
</feature>
<feature type="region of interest" description="Disordered" evidence="1">
    <location>
        <begin position="136"/>
        <end position="161"/>
    </location>
</feature>
<protein>
    <submittedName>
        <fullName evidence="3">Spore coat protein CotH</fullName>
    </submittedName>
</protein>
<keyword evidence="3" id="KW-0167">Capsid protein</keyword>
<gene>
    <name evidence="3" type="ORF">A3770_01p01600</name>
</gene>
<sequence length="1026" mass="113417">MATSASSFSWSQWGRLAVAAAALTLALTLASVGRSAAMLEEELPERFRPLSGLEVALGLSGLGQVRRETVDGSPCELPLRIGGDRWAVDCVEWWDGQEWCVSIGDGMWHACKPRAPPPGRGRSLLGSGGGTGATVGSLLASVSAPPPAPASPEPPSAVPAFVPPEPKAPVLSGPVTISEFMASNKATYRDKSDGSYPDWIEIHNASPAEVDLEGWQLTDDPGAPGKWTFPTGVSVPSRGYVLVLASGKGGPGRGGKALHANFKLESGGGYLGLRDPRGVVASEWVYPPQHEDVSYGTSGGNLRNLIARAKDQGESSGKDEDSYGYLQNPTPRMRNSYLRLMGPGLFEVTRDPEVRPSPGEDYQINATIYRGAGGGDLPAVTLYYKPGFLADTMVEMVPTGDVTELGGIVYSAKIPGASLQAGSMIRWYVTARAGQKISLSRSPEVKGIGDPQYYGTVVSSRNEGRTNLPVMHLFSANAGAATSQKGGVASVFYDNRFYDNVKTRRRGQTTISWEKPKLKLDFKGKVFKFADGERKVEEFNLQSHYVEIGSQTYMREDLGSQVLLEAGVPTPIVFPLDLWMNGKFYGLYSFVEQIDDTFLKRNKLPTSGPLYKAWHQWKSNLRWDVETDDMQWAYRKGNLKDVKIHEDRLGSYDDLKNFTLGLVGKGRTRDSWSRTNYLYQHVSIPEVINELAAQNLIINQDRLTKNFYVYYDPSTAEWMKLPWDLEAAFGLSPKLGGQPSELYCVLACEQFNSPLYGDSEHPQDIRDFFDGGRWNRKLQFIYRPPTPSYWGGHHHSNEEPEWTCEDPGQDGTQCFGDKSPRYADGTFNYLYDAVLDVKSTREMYLRRLRTLMDHFMNGRLEQMITEHYKQIRPSAKLDNSIWKRGDIDEGYEQLLTEQLPLRREQLYDTYGPSGSGLIPGPQKENPRAGIEVEPRYGVIEISNKEQEAIDVSGWEVQGGVRYSLKPGTVIPSDSKLVLCGDVLKCKKMGKYADAHLLVVGPFKGSLPDQAGGIRLLDAKGRLVDEL</sequence>
<feature type="domain" description="LTD" evidence="2">
    <location>
        <begin position="162"/>
        <end position="327"/>
    </location>
</feature>
<dbReference type="SUPFAM" id="SSF74853">
    <property type="entry name" value="Lamin A/C globular tail domain"/>
    <property type="match status" value="1"/>
</dbReference>
<keyword evidence="4" id="KW-1185">Reference proteome</keyword>
<evidence type="ECO:0000313" key="3">
    <source>
        <dbReference type="EMBL" id="QDZ17642.1"/>
    </source>
</evidence>
<dbReference type="OrthoDB" id="544728at2759"/>
<dbReference type="InterPro" id="IPR036415">
    <property type="entry name" value="Lamin_tail_dom_sf"/>
</dbReference>
<name>A0A5B8MEB5_9CHLO</name>
<dbReference type="STRING" id="1764295.A0A5B8MEB5"/>
<dbReference type="Gene3D" id="2.60.40.1260">
    <property type="entry name" value="Lamin Tail domain"/>
    <property type="match status" value="1"/>
</dbReference>
<dbReference type="AlphaFoldDB" id="A0A5B8MEB5"/>
<evidence type="ECO:0000256" key="1">
    <source>
        <dbReference type="SAM" id="MobiDB-lite"/>
    </source>
</evidence>
<keyword evidence="3" id="KW-0946">Virion</keyword>
<evidence type="ECO:0000259" key="2">
    <source>
        <dbReference type="PROSITE" id="PS51841"/>
    </source>
</evidence>
<proteinExistence type="predicted"/>
<dbReference type="PROSITE" id="PS51841">
    <property type="entry name" value="LTD"/>
    <property type="match status" value="1"/>
</dbReference>
<dbReference type="InterPro" id="IPR001322">
    <property type="entry name" value="Lamin_tail_dom"/>
</dbReference>
<evidence type="ECO:0000313" key="4">
    <source>
        <dbReference type="Proteomes" id="UP000316726"/>
    </source>
</evidence>
<dbReference type="Proteomes" id="UP000316726">
    <property type="component" value="Chromosome 1"/>
</dbReference>
<reference evidence="3 4" key="1">
    <citation type="submission" date="2018-07" db="EMBL/GenBank/DDBJ databases">
        <title>The complete nuclear genome of the prasinophyte Chloropicon primus (CCMP1205).</title>
        <authorList>
            <person name="Pombert J.-F."/>
            <person name="Otis C."/>
            <person name="Turmel M."/>
            <person name="Lemieux C."/>
        </authorList>
    </citation>
    <scope>NUCLEOTIDE SEQUENCE [LARGE SCALE GENOMIC DNA]</scope>
    <source>
        <strain evidence="3 4">CCMP1205</strain>
    </source>
</reference>
<dbReference type="EMBL" id="CP031034">
    <property type="protein sequence ID" value="QDZ17642.1"/>
    <property type="molecule type" value="Genomic_DNA"/>
</dbReference>
<dbReference type="Pfam" id="PF00932">
    <property type="entry name" value="LTD"/>
    <property type="match status" value="1"/>
</dbReference>
<dbReference type="InterPro" id="IPR014867">
    <property type="entry name" value="Spore_coat_CotH_CotH2/3/7"/>
</dbReference>
<accession>A0A5B8MEB5</accession>
<dbReference type="PANTHER" id="PTHR40050">
    <property type="entry name" value="INNER SPORE COAT PROTEIN H"/>
    <property type="match status" value="1"/>
</dbReference>
<dbReference type="PANTHER" id="PTHR40050:SF1">
    <property type="entry name" value="INNER SPORE COAT PROTEIN H"/>
    <property type="match status" value="1"/>
</dbReference>